<dbReference type="GO" id="GO:0046872">
    <property type="term" value="F:metal ion binding"/>
    <property type="evidence" value="ECO:0007669"/>
    <property type="project" value="UniProtKB-KW"/>
</dbReference>
<keyword evidence="5 8" id="KW-0413">Isomerase</keyword>
<dbReference type="RefSeq" id="WP_036815582.1">
    <property type="nucleotide sequence ID" value="NZ_AVBF01000003.1"/>
</dbReference>
<comment type="subcellular location">
    <subcellularLocation>
        <location evidence="1">Cytoplasm</location>
    </subcellularLocation>
</comment>
<dbReference type="OrthoDB" id="9801426at2"/>
<evidence type="ECO:0000259" key="7">
    <source>
        <dbReference type="Pfam" id="PF01261"/>
    </source>
</evidence>
<proteinExistence type="predicted"/>
<dbReference type="EMBL" id="AVBF01000003">
    <property type="protein sequence ID" value="KGP74300.1"/>
    <property type="molecule type" value="Genomic_DNA"/>
</dbReference>
<protein>
    <recommendedName>
        <fullName evidence="2">Xylose isomerase</fullName>
    </recommendedName>
</protein>
<evidence type="ECO:0000256" key="3">
    <source>
        <dbReference type="ARBA" id="ARBA00022490"/>
    </source>
</evidence>
<keyword evidence="9" id="KW-1185">Reference proteome</keyword>
<dbReference type="PROSITE" id="PS51415">
    <property type="entry name" value="XYLOSE_ISOMERASE"/>
    <property type="match status" value="1"/>
</dbReference>
<name>A0A0A2TYI4_9BACI</name>
<dbReference type="Gene3D" id="3.20.20.150">
    <property type="entry name" value="Divalent-metal-dependent TIM barrel enzymes"/>
    <property type="match status" value="1"/>
</dbReference>
<dbReference type="PANTHER" id="PTHR12110:SF21">
    <property type="entry name" value="XYLOSE ISOMERASE-LIKE TIM BARREL DOMAIN-CONTAINING PROTEIN"/>
    <property type="match status" value="1"/>
</dbReference>
<reference evidence="8 9" key="1">
    <citation type="journal article" date="2015" name="Stand. Genomic Sci.">
        <title>High quality draft genome sequence of the moderately halophilic bacterium Pontibacillus yanchengensis Y32(T) and comparison among Pontibacillus genomes.</title>
        <authorList>
            <person name="Huang J."/>
            <person name="Qiao Z.X."/>
            <person name="Tang J.W."/>
            <person name="Wang G."/>
        </authorList>
    </citation>
    <scope>NUCLEOTIDE SEQUENCE [LARGE SCALE GENOMIC DNA]</scope>
    <source>
        <strain evidence="8 9">Y32</strain>
    </source>
</reference>
<accession>A0A0A2TYI4</accession>
<dbReference type="STRING" id="1385514.N782_15215"/>
<evidence type="ECO:0000256" key="6">
    <source>
        <dbReference type="ARBA" id="ARBA00023277"/>
    </source>
</evidence>
<dbReference type="AlphaFoldDB" id="A0A0A2TYI4"/>
<evidence type="ECO:0000256" key="1">
    <source>
        <dbReference type="ARBA" id="ARBA00004496"/>
    </source>
</evidence>
<evidence type="ECO:0000256" key="4">
    <source>
        <dbReference type="ARBA" id="ARBA00022723"/>
    </source>
</evidence>
<evidence type="ECO:0000256" key="5">
    <source>
        <dbReference type="ARBA" id="ARBA00023235"/>
    </source>
</evidence>
<keyword evidence="4" id="KW-0479">Metal-binding</keyword>
<dbReference type="InterPro" id="IPR013022">
    <property type="entry name" value="Xyl_isomerase-like_TIM-brl"/>
</dbReference>
<keyword evidence="6" id="KW-0119">Carbohydrate metabolism</keyword>
<dbReference type="InterPro" id="IPR050312">
    <property type="entry name" value="IolE/XylAMocC-like"/>
</dbReference>
<dbReference type="Proteomes" id="UP000030147">
    <property type="component" value="Unassembled WGS sequence"/>
</dbReference>
<evidence type="ECO:0000256" key="2">
    <source>
        <dbReference type="ARBA" id="ARBA00018232"/>
    </source>
</evidence>
<evidence type="ECO:0000313" key="8">
    <source>
        <dbReference type="EMBL" id="KGP74300.1"/>
    </source>
</evidence>
<dbReference type="InterPro" id="IPR001998">
    <property type="entry name" value="Xylose_isomerase"/>
</dbReference>
<evidence type="ECO:0000313" key="9">
    <source>
        <dbReference type="Proteomes" id="UP000030147"/>
    </source>
</evidence>
<dbReference type="InterPro" id="IPR036237">
    <property type="entry name" value="Xyl_isomerase-like_sf"/>
</dbReference>
<dbReference type="Pfam" id="PF01261">
    <property type="entry name" value="AP_endonuc_2"/>
    <property type="match status" value="1"/>
</dbReference>
<organism evidence="8 9">
    <name type="scientific">Pontibacillus yanchengensis Y32</name>
    <dbReference type="NCBI Taxonomy" id="1385514"/>
    <lineage>
        <taxon>Bacteria</taxon>
        <taxon>Bacillati</taxon>
        <taxon>Bacillota</taxon>
        <taxon>Bacilli</taxon>
        <taxon>Bacillales</taxon>
        <taxon>Bacillaceae</taxon>
        <taxon>Pontibacillus</taxon>
    </lineage>
</organism>
<dbReference type="GO" id="GO:0009045">
    <property type="term" value="F:xylose isomerase activity"/>
    <property type="evidence" value="ECO:0007669"/>
    <property type="project" value="InterPro"/>
</dbReference>
<comment type="caution">
    <text evidence="8">The sequence shown here is derived from an EMBL/GenBank/DDBJ whole genome shotgun (WGS) entry which is preliminary data.</text>
</comment>
<feature type="domain" description="Xylose isomerase-like TIM barrel" evidence="7">
    <location>
        <begin position="33"/>
        <end position="273"/>
    </location>
</feature>
<dbReference type="eggNOG" id="COG1082">
    <property type="taxonomic scope" value="Bacteria"/>
</dbReference>
<sequence>MELKNSLIVGLLGKYADRFHEYQPARSIYENLKIAKDIPGVDGIEIVYPQDFEDYERTVEAIKDTGLAVSAVNLNVKSESKFKYGSFTNPDPTIRKEAITYLKKAMDLAADLGTEMVTCCPLIDGHDYNFQVDYRDQWNWLIEGLKEGASHRSDIKVSLEYKPYEARNNIILADMGRTLHVCDRVGLPNVGVTMDVGHALAAQENPAEMACLAAQTDRLFYVHFNDNNRAWDWDMLPGSVNLWDLVETLYYLDRMNWSGWLTYDVFTRHGDPAESFAVTNNIMKQAQELMYNIGPEVIQEYVNKGNPAQTFNFLFEQLASKTREDAKC</sequence>
<keyword evidence="3" id="KW-0963">Cytoplasm</keyword>
<dbReference type="SUPFAM" id="SSF51658">
    <property type="entry name" value="Xylose isomerase-like"/>
    <property type="match status" value="1"/>
</dbReference>
<gene>
    <name evidence="8" type="ORF">N782_15215</name>
</gene>
<dbReference type="GO" id="GO:0005975">
    <property type="term" value="P:carbohydrate metabolic process"/>
    <property type="evidence" value="ECO:0007669"/>
    <property type="project" value="InterPro"/>
</dbReference>
<dbReference type="PANTHER" id="PTHR12110">
    <property type="entry name" value="HYDROXYPYRUVATE ISOMERASE"/>
    <property type="match status" value="1"/>
</dbReference>